<gene>
    <name evidence="2" type="ORF">G7Y89_g7310</name>
</gene>
<sequence length="246" mass="26938">MTRRVSNEQKFAMLFAVLDQLKERSEFGLANIDWKRIYDEVGNNEDPNMKISTLKNRWNTLQRERDVLTGVVVKEKRKKTGPPRGSSVGGGSGSASAKKRGWEEEVMVEGVGYARVEEEDDDDEATSEALALDHAFDKRSAFAVPWTLQPFNAVFVGIAAARVTVAAGIVEVVRALSLSAKAAVVEVFAADEVLVVLALVGRSVLVNVSISRMCSSKGDERTHGREANNAKSKSCGRTIMAHEERL</sequence>
<dbReference type="Proteomes" id="UP000566819">
    <property type="component" value="Unassembled WGS sequence"/>
</dbReference>
<keyword evidence="3" id="KW-1185">Reference proteome</keyword>
<dbReference type="EMBL" id="JAAMPI010000506">
    <property type="protein sequence ID" value="KAF4630824.1"/>
    <property type="molecule type" value="Genomic_DNA"/>
</dbReference>
<evidence type="ECO:0000313" key="2">
    <source>
        <dbReference type="EMBL" id="KAF4630824.1"/>
    </source>
</evidence>
<feature type="region of interest" description="Disordered" evidence="1">
    <location>
        <begin position="74"/>
        <end position="102"/>
    </location>
</feature>
<comment type="caution">
    <text evidence="2">The sequence shown here is derived from an EMBL/GenBank/DDBJ whole genome shotgun (WGS) entry which is preliminary data.</text>
</comment>
<evidence type="ECO:0000313" key="3">
    <source>
        <dbReference type="Proteomes" id="UP000566819"/>
    </source>
</evidence>
<name>A0A8H4W4P3_9HELO</name>
<evidence type="ECO:0000256" key="1">
    <source>
        <dbReference type="SAM" id="MobiDB-lite"/>
    </source>
</evidence>
<reference evidence="2 3" key="1">
    <citation type="submission" date="2020-03" db="EMBL/GenBank/DDBJ databases">
        <title>Draft Genome Sequence of Cudoniella acicularis.</title>
        <authorList>
            <person name="Buettner E."/>
            <person name="Kellner H."/>
        </authorList>
    </citation>
    <scope>NUCLEOTIDE SEQUENCE [LARGE SCALE GENOMIC DNA]</scope>
    <source>
        <strain evidence="2 3">DSM 108380</strain>
    </source>
</reference>
<organism evidence="2 3">
    <name type="scientific">Cudoniella acicularis</name>
    <dbReference type="NCBI Taxonomy" id="354080"/>
    <lineage>
        <taxon>Eukaryota</taxon>
        <taxon>Fungi</taxon>
        <taxon>Dikarya</taxon>
        <taxon>Ascomycota</taxon>
        <taxon>Pezizomycotina</taxon>
        <taxon>Leotiomycetes</taxon>
        <taxon>Helotiales</taxon>
        <taxon>Tricladiaceae</taxon>
        <taxon>Cudoniella</taxon>
    </lineage>
</organism>
<protein>
    <submittedName>
        <fullName evidence="2">Uncharacterized protein</fullName>
    </submittedName>
</protein>
<proteinExistence type="predicted"/>
<dbReference type="AlphaFoldDB" id="A0A8H4W4P3"/>
<accession>A0A8H4W4P3</accession>